<comment type="caution">
    <text evidence="6">The sequence shown here is derived from an EMBL/GenBank/DDBJ whole genome shotgun (WGS) entry which is preliminary data.</text>
</comment>
<dbReference type="PANTHER" id="PTHR42711:SF5">
    <property type="entry name" value="ABC TRANSPORTER ATP-BINDING PROTEIN NATA"/>
    <property type="match status" value="1"/>
</dbReference>
<dbReference type="InterPro" id="IPR003439">
    <property type="entry name" value="ABC_transporter-like_ATP-bd"/>
</dbReference>
<dbReference type="PROSITE" id="PS50893">
    <property type="entry name" value="ABC_TRANSPORTER_2"/>
    <property type="match status" value="1"/>
</dbReference>
<dbReference type="SMART" id="SM00382">
    <property type="entry name" value="AAA"/>
    <property type="match status" value="1"/>
</dbReference>
<evidence type="ECO:0000256" key="2">
    <source>
        <dbReference type="ARBA" id="ARBA00022448"/>
    </source>
</evidence>
<evidence type="ECO:0000256" key="1">
    <source>
        <dbReference type="ARBA" id="ARBA00005417"/>
    </source>
</evidence>
<evidence type="ECO:0000313" key="6">
    <source>
        <dbReference type="EMBL" id="RBP02477.1"/>
    </source>
</evidence>
<dbReference type="GO" id="GO:0005524">
    <property type="term" value="F:ATP binding"/>
    <property type="evidence" value="ECO:0007669"/>
    <property type="project" value="UniProtKB-KW"/>
</dbReference>
<dbReference type="EMBL" id="QNRJ01000014">
    <property type="protein sequence ID" value="RBP02477.1"/>
    <property type="molecule type" value="Genomic_DNA"/>
</dbReference>
<evidence type="ECO:0000256" key="3">
    <source>
        <dbReference type="ARBA" id="ARBA00022741"/>
    </source>
</evidence>
<dbReference type="RefSeq" id="WP_113970546.1">
    <property type="nucleotide sequence ID" value="NZ_QNRJ01000014.1"/>
</dbReference>
<keyword evidence="2" id="KW-0813">Transport</keyword>
<dbReference type="PANTHER" id="PTHR42711">
    <property type="entry name" value="ABC TRANSPORTER ATP-BINDING PROTEIN"/>
    <property type="match status" value="1"/>
</dbReference>
<dbReference type="GO" id="GO:0016887">
    <property type="term" value="F:ATP hydrolysis activity"/>
    <property type="evidence" value="ECO:0007669"/>
    <property type="project" value="InterPro"/>
</dbReference>
<reference evidence="6 7" key="1">
    <citation type="submission" date="2018-06" db="EMBL/GenBank/DDBJ databases">
        <title>Freshwater and sediment microbial communities from various areas in North America, analyzing microbe dynamics in response to fracking.</title>
        <authorList>
            <person name="Lamendella R."/>
        </authorList>
    </citation>
    <scope>NUCLEOTIDE SEQUENCE [LARGE SCALE GENOMIC DNA]</scope>
    <source>
        <strain evidence="6 7">97B</strain>
    </source>
</reference>
<dbReference type="InterPro" id="IPR027417">
    <property type="entry name" value="P-loop_NTPase"/>
</dbReference>
<comment type="similarity">
    <text evidence="1">Belongs to the ABC transporter superfamily.</text>
</comment>
<gene>
    <name evidence="6" type="ORF">DET59_11440</name>
</gene>
<dbReference type="Pfam" id="PF13732">
    <property type="entry name" value="DrrA1-3_C"/>
    <property type="match status" value="1"/>
</dbReference>
<keyword evidence="3" id="KW-0547">Nucleotide-binding</keyword>
<accession>A0A366EJ77</accession>
<dbReference type="InterPro" id="IPR017871">
    <property type="entry name" value="ABC_transporter-like_CS"/>
</dbReference>
<proteinExistence type="inferred from homology"/>
<dbReference type="AlphaFoldDB" id="A0A366EJ77"/>
<dbReference type="Pfam" id="PF00005">
    <property type="entry name" value="ABC_tran"/>
    <property type="match status" value="1"/>
</dbReference>
<feature type="domain" description="ABC transporter" evidence="5">
    <location>
        <begin position="3"/>
        <end position="230"/>
    </location>
</feature>
<dbReference type="PROSITE" id="PS00211">
    <property type="entry name" value="ABC_TRANSPORTER_1"/>
    <property type="match status" value="1"/>
</dbReference>
<evidence type="ECO:0000256" key="4">
    <source>
        <dbReference type="ARBA" id="ARBA00022840"/>
    </source>
</evidence>
<name>A0A366EJ77_9BACI</name>
<organism evidence="6 7">
    <name type="scientific">Rossellomorea aquimaris</name>
    <dbReference type="NCBI Taxonomy" id="189382"/>
    <lineage>
        <taxon>Bacteria</taxon>
        <taxon>Bacillati</taxon>
        <taxon>Bacillota</taxon>
        <taxon>Bacilli</taxon>
        <taxon>Bacillales</taxon>
        <taxon>Bacillaceae</taxon>
        <taxon>Rossellomorea</taxon>
    </lineage>
</organism>
<keyword evidence="4 6" id="KW-0067">ATP-binding</keyword>
<dbReference type="Proteomes" id="UP000252118">
    <property type="component" value="Unassembled WGS sequence"/>
</dbReference>
<sequence>MGLELRNINKIFGDFVAIENLSIHAGDNRIFGLIGQNGAGKTTTFRMVLGLLKPDKGEIIWNGKKVRSIDPDQIGYLPEERGLYQDLSLEDQLLFFGRLRGKNRKELLPKINYWLDRLELSDKRTQKVKTLSKGNQQKLQLISTILHEPSILILDEPFSGLDPVNAESLKDIVLELRDTGTTIIFSSHRMEHVEEMCDDICMLRAGRSILQGDIYQVKKQFGTKKVILKSNHKEEELNMLPYVSSVKKELDKLNIYVHHDRDIEKIFDYVTKDGFVSTFSAETPSLNEIFKMKVGELSV</sequence>
<evidence type="ECO:0000313" key="7">
    <source>
        <dbReference type="Proteomes" id="UP000252118"/>
    </source>
</evidence>
<protein>
    <submittedName>
        <fullName evidence="6">ABC-2 type transport system ATP-binding protein</fullName>
    </submittedName>
</protein>
<dbReference type="InterPro" id="IPR003593">
    <property type="entry name" value="AAA+_ATPase"/>
</dbReference>
<dbReference type="Gene3D" id="3.40.50.300">
    <property type="entry name" value="P-loop containing nucleotide triphosphate hydrolases"/>
    <property type="match status" value="1"/>
</dbReference>
<evidence type="ECO:0000259" key="5">
    <source>
        <dbReference type="PROSITE" id="PS50893"/>
    </source>
</evidence>
<dbReference type="InterPro" id="IPR025302">
    <property type="entry name" value="DrrA1/2-like_C"/>
</dbReference>
<dbReference type="SUPFAM" id="SSF52540">
    <property type="entry name" value="P-loop containing nucleoside triphosphate hydrolases"/>
    <property type="match status" value="1"/>
</dbReference>
<dbReference type="InterPro" id="IPR050763">
    <property type="entry name" value="ABC_transporter_ATP-binding"/>
</dbReference>
<dbReference type="OrthoDB" id="9801987at2"/>